<keyword evidence="3 5" id="KW-1133">Transmembrane helix</keyword>
<evidence type="ECO:0000313" key="7">
    <source>
        <dbReference type="EMBL" id="OGC81363.1"/>
    </source>
</evidence>
<evidence type="ECO:0000313" key="8">
    <source>
        <dbReference type="Proteomes" id="UP000177521"/>
    </source>
</evidence>
<evidence type="ECO:0000256" key="4">
    <source>
        <dbReference type="ARBA" id="ARBA00023136"/>
    </source>
</evidence>
<feature type="transmembrane region" description="Helical" evidence="5">
    <location>
        <begin position="30"/>
        <end position="48"/>
    </location>
</feature>
<sequence>MNFREAISGVFKVITFQRRTIANIARDLDATVFALFWIALGGVFNVMHSQLTRGVEASQYLTSPVLLIIVTAIVVAVLHTIARLLGGSGSFLSMMRVFGFALPITWILLLPFGSKGLLLVTIWLILVSIHLIAVVHQLSFGRATWTIMIPLLVTVGGIVGIVNFLGESILAKFF</sequence>
<proteinExistence type="predicted"/>
<comment type="subcellular location">
    <subcellularLocation>
        <location evidence="1">Membrane</location>
        <topology evidence="1">Multi-pass membrane protein</topology>
    </subcellularLocation>
</comment>
<comment type="caution">
    <text evidence="7">The sequence shown here is derived from an EMBL/GenBank/DDBJ whole genome shotgun (WGS) entry which is preliminary data.</text>
</comment>
<accession>A0A1F4XJS7</accession>
<dbReference type="InterPro" id="IPR006977">
    <property type="entry name" value="Yip1_dom"/>
</dbReference>
<keyword evidence="4 5" id="KW-0472">Membrane</keyword>
<dbReference type="AlphaFoldDB" id="A0A1F4XJS7"/>
<evidence type="ECO:0000259" key="6">
    <source>
        <dbReference type="Pfam" id="PF04893"/>
    </source>
</evidence>
<evidence type="ECO:0000256" key="3">
    <source>
        <dbReference type="ARBA" id="ARBA00022989"/>
    </source>
</evidence>
<gene>
    <name evidence="7" type="ORF">A2788_00695</name>
</gene>
<feature type="transmembrane region" description="Helical" evidence="5">
    <location>
        <begin position="145"/>
        <end position="166"/>
    </location>
</feature>
<evidence type="ECO:0000256" key="1">
    <source>
        <dbReference type="ARBA" id="ARBA00004141"/>
    </source>
</evidence>
<dbReference type="GO" id="GO:0016020">
    <property type="term" value="C:membrane"/>
    <property type="evidence" value="ECO:0007669"/>
    <property type="project" value="UniProtKB-SubCell"/>
</dbReference>
<feature type="domain" description="Yip1" evidence="6">
    <location>
        <begin position="12"/>
        <end position="160"/>
    </location>
</feature>
<evidence type="ECO:0000256" key="5">
    <source>
        <dbReference type="SAM" id="Phobius"/>
    </source>
</evidence>
<evidence type="ECO:0000256" key="2">
    <source>
        <dbReference type="ARBA" id="ARBA00022692"/>
    </source>
</evidence>
<name>A0A1F4XJS7_9BACT</name>
<protein>
    <recommendedName>
        <fullName evidence="6">Yip1 domain-containing protein</fullName>
    </recommendedName>
</protein>
<organism evidence="7 8">
    <name type="scientific">Candidatus Abawacabacteria bacterium RIFCSPHIGHO2_01_FULL_46_8</name>
    <dbReference type="NCBI Taxonomy" id="1817815"/>
    <lineage>
        <taxon>Bacteria</taxon>
        <taxon>Candidatus Abawacaibacteriota</taxon>
    </lineage>
</organism>
<dbReference type="Proteomes" id="UP000177521">
    <property type="component" value="Unassembled WGS sequence"/>
</dbReference>
<dbReference type="Pfam" id="PF04893">
    <property type="entry name" value="Yip1"/>
    <property type="match status" value="1"/>
</dbReference>
<reference evidence="7 8" key="1">
    <citation type="journal article" date="2016" name="Nat. Commun.">
        <title>Thousands of microbial genomes shed light on interconnected biogeochemical processes in an aquifer system.</title>
        <authorList>
            <person name="Anantharaman K."/>
            <person name="Brown C.T."/>
            <person name="Hug L.A."/>
            <person name="Sharon I."/>
            <person name="Castelle C.J."/>
            <person name="Probst A.J."/>
            <person name="Thomas B.C."/>
            <person name="Singh A."/>
            <person name="Wilkins M.J."/>
            <person name="Karaoz U."/>
            <person name="Brodie E.L."/>
            <person name="Williams K.H."/>
            <person name="Hubbard S.S."/>
            <person name="Banfield J.F."/>
        </authorList>
    </citation>
    <scope>NUCLEOTIDE SEQUENCE [LARGE SCALE GENOMIC DNA]</scope>
</reference>
<keyword evidence="2 5" id="KW-0812">Transmembrane</keyword>
<dbReference type="EMBL" id="MEWS01000042">
    <property type="protein sequence ID" value="OGC81363.1"/>
    <property type="molecule type" value="Genomic_DNA"/>
</dbReference>
<feature type="transmembrane region" description="Helical" evidence="5">
    <location>
        <begin position="91"/>
        <end position="110"/>
    </location>
</feature>
<feature type="transmembrane region" description="Helical" evidence="5">
    <location>
        <begin position="60"/>
        <end position="85"/>
    </location>
</feature>
<feature type="transmembrane region" description="Helical" evidence="5">
    <location>
        <begin position="117"/>
        <end position="139"/>
    </location>
</feature>